<gene>
    <name evidence="1" type="ORF">PVAP13_6NG140303</name>
</gene>
<evidence type="ECO:0000313" key="2">
    <source>
        <dbReference type="Proteomes" id="UP000823388"/>
    </source>
</evidence>
<organism evidence="1 2">
    <name type="scientific">Panicum virgatum</name>
    <name type="common">Blackwell switchgrass</name>
    <dbReference type="NCBI Taxonomy" id="38727"/>
    <lineage>
        <taxon>Eukaryota</taxon>
        <taxon>Viridiplantae</taxon>
        <taxon>Streptophyta</taxon>
        <taxon>Embryophyta</taxon>
        <taxon>Tracheophyta</taxon>
        <taxon>Spermatophyta</taxon>
        <taxon>Magnoliopsida</taxon>
        <taxon>Liliopsida</taxon>
        <taxon>Poales</taxon>
        <taxon>Poaceae</taxon>
        <taxon>PACMAD clade</taxon>
        <taxon>Panicoideae</taxon>
        <taxon>Panicodae</taxon>
        <taxon>Paniceae</taxon>
        <taxon>Panicinae</taxon>
        <taxon>Panicum</taxon>
        <taxon>Panicum sect. Hiantes</taxon>
    </lineage>
</organism>
<keyword evidence="2" id="KW-1185">Reference proteome</keyword>
<sequence>MRHLHHKEMNRNQSKFISSMGRSCSLIHLLTAIGRSDTNIGT</sequence>
<reference evidence="1" key="1">
    <citation type="submission" date="2020-05" db="EMBL/GenBank/DDBJ databases">
        <title>WGS assembly of Panicum virgatum.</title>
        <authorList>
            <person name="Lovell J.T."/>
            <person name="Jenkins J."/>
            <person name="Shu S."/>
            <person name="Juenger T.E."/>
            <person name="Schmutz J."/>
        </authorList>
    </citation>
    <scope>NUCLEOTIDE SEQUENCE</scope>
    <source>
        <strain evidence="1">AP13</strain>
    </source>
</reference>
<dbReference type="AlphaFoldDB" id="A0A8T0R157"/>
<dbReference type="Proteomes" id="UP000823388">
    <property type="component" value="Chromosome 6N"/>
</dbReference>
<evidence type="ECO:0000313" key="1">
    <source>
        <dbReference type="EMBL" id="KAG2578908.1"/>
    </source>
</evidence>
<protein>
    <submittedName>
        <fullName evidence="1">Uncharacterized protein</fullName>
    </submittedName>
</protein>
<name>A0A8T0R157_PANVG</name>
<proteinExistence type="predicted"/>
<dbReference type="EMBL" id="CM029048">
    <property type="protein sequence ID" value="KAG2578908.1"/>
    <property type="molecule type" value="Genomic_DNA"/>
</dbReference>
<comment type="caution">
    <text evidence="1">The sequence shown here is derived from an EMBL/GenBank/DDBJ whole genome shotgun (WGS) entry which is preliminary data.</text>
</comment>
<accession>A0A8T0R157</accession>